<dbReference type="AlphaFoldDB" id="A0A6A5A3F0"/>
<evidence type="ECO:0000313" key="2">
    <source>
        <dbReference type="Proteomes" id="UP000469452"/>
    </source>
</evidence>
<sequence>MLLEHILEQRQKAHDDLAQLQLASPSTTTPIVEELEEMLRRIPAHTVKRFIASKTPADTEGDDHMPLRGCRDTSTDTAVSWLRKQEYFTRKGRVLERDKAAFLALHMKALSMELSRAINSFDDARDLEGTAAVHTFVCPSVIPFKPLARLLVQKQMQLQATMRDTVASIAQLKAKRAHGVPVLVSDVDDCRSQIDSTEEAILHVQSKHAERVDELLRLERNLQRDVRGQTNRVHHAYT</sequence>
<organism evidence="1 2">
    <name type="scientific">Aphanomyces astaci</name>
    <name type="common">Crayfish plague agent</name>
    <dbReference type="NCBI Taxonomy" id="112090"/>
    <lineage>
        <taxon>Eukaryota</taxon>
        <taxon>Sar</taxon>
        <taxon>Stramenopiles</taxon>
        <taxon>Oomycota</taxon>
        <taxon>Saprolegniomycetes</taxon>
        <taxon>Saprolegniales</taxon>
        <taxon>Verrucalvaceae</taxon>
        <taxon>Aphanomyces</taxon>
    </lineage>
</organism>
<proteinExistence type="predicted"/>
<comment type="caution">
    <text evidence="1">The sequence shown here is derived from an EMBL/GenBank/DDBJ whole genome shotgun (WGS) entry which is preliminary data.</text>
</comment>
<dbReference type="VEuPathDB" id="FungiDB:H257_12598"/>
<accession>A0A6A5A3F0</accession>
<dbReference type="Proteomes" id="UP000469452">
    <property type="component" value="Unassembled WGS sequence"/>
</dbReference>
<feature type="non-terminal residue" evidence="1">
    <location>
        <position position="238"/>
    </location>
</feature>
<evidence type="ECO:0000313" key="1">
    <source>
        <dbReference type="EMBL" id="KAF0721509.1"/>
    </source>
</evidence>
<reference evidence="1 2" key="1">
    <citation type="submission" date="2019-06" db="EMBL/GenBank/DDBJ databases">
        <title>Genomics analysis of Aphanomyces spp. identifies a new class of oomycete effector associated with host adaptation.</title>
        <authorList>
            <person name="Gaulin E."/>
        </authorList>
    </citation>
    <scope>NUCLEOTIDE SEQUENCE [LARGE SCALE GENOMIC DNA]</scope>
    <source>
        <strain evidence="1 2">E</strain>
    </source>
</reference>
<gene>
    <name evidence="1" type="ORF">AaE_010044</name>
</gene>
<dbReference type="EMBL" id="VJMI01016012">
    <property type="protein sequence ID" value="KAF0721509.1"/>
    <property type="molecule type" value="Genomic_DNA"/>
</dbReference>
<name>A0A6A5A3F0_APHAT</name>
<protein>
    <submittedName>
        <fullName evidence="1">Uncharacterized protein</fullName>
    </submittedName>
</protein>